<evidence type="ECO:0000313" key="6">
    <source>
        <dbReference type="Proteomes" id="UP000807159"/>
    </source>
</evidence>
<dbReference type="FunFam" id="1.25.40.10:FF:000184">
    <property type="entry name" value="Pentatricopeptide repeat-containing protein, chloroplastic"/>
    <property type="match status" value="1"/>
</dbReference>
<dbReference type="GO" id="GO:0004672">
    <property type="term" value="F:protein kinase activity"/>
    <property type="evidence" value="ECO:0007669"/>
    <property type="project" value="InterPro"/>
</dbReference>
<accession>A0A8T2Y9N4</accession>
<dbReference type="PROSITE" id="PS51375">
    <property type="entry name" value="PPR"/>
    <property type="match status" value="5"/>
</dbReference>
<name>A0A8T2Y9N4_POPDE</name>
<dbReference type="Pfam" id="PF20431">
    <property type="entry name" value="E_motif"/>
    <property type="match status" value="1"/>
</dbReference>
<feature type="repeat" description="PPR" evidence="2">
    <location>
        <begin position="218"/>
        <end position="248"/>
    </location>
</feature>
<dbReference type="AlphaFoldDB" id="A0A8T2Y9N4"/>
<dbReference type="Pfam" id="PF01535">
    <property type="entry name" value="PPR"/>
    <property type="match status" value="4"/>
</dbReference>
<dbReference type="PANTHER" id="PTHR47926:SF526">
    <property type="entry name" value="PENTACOTRIPEPTIDE-REPEAT REGION OF PRORP DOMAIN-CONTAINING PROTEIN"/>
    <property type="match status" value="1"/>
</dbReference>
<gene>
    <name evidence="5" type="ORF">H0E87_016585</name>
</gene>
<sequence length="580" mass="64334">MLVDEKGVNIPTTGTGTDLTRTSSPSTCTTATATCTTTSSRALQQRLFSLLQRKQQPTLKHVTQIHAQIVINGFSRTKNFLLVHLLSFYSNSSAHHLLSAHYVFKDIQSPSTILWNQMIRAHARSQTPAKSIQFFNQMLLTDARPDAYTYSFLLAACTSSLSLREGQQVHSKVLTNGYYSSNVFLMSKLVNFYAAAVGGECAALAYARKVFDDMSERNVVCWNSMLAGYMRRGNLDGSRRIFYEMPERNVVSWTTMISGYVKNGKCKQALNLFDQMRKAGVELDQRVLVSLNNALIHMYASCGMIDEAYEVFRWMPERSAVSWTSLITAFAKQGYAQAVLEIFRSMQRSGTSEARPDGITFIGVLCACSHAGLVDEGRQLFKDMIQRWGIKPRIEHYGCMVDLLSRAGFLDEAQELIATMPVKPNNAVWGALLGGCRFYHNAELASLVSQKLVAEPNPDKAAGYLSLLAHVYATAEKWQDVATVRQEMVAMGVKKPAGQSWVQINEVVHDSVAGYVAPEVLSGKPYAGPPADVWSCGVVLHAMLYDCLPMDNDEGNASTDLIQGVGCTLFLVMFRMMQKI</sequence>
<feature type="domain" description="Protein kinase" evidence="4">
    <location>
        <begin position="513"/>
        <end position="558"/>
    </location>
</feature>
<reference evidence="5" key="1">
    <citation type="journal article" date="2021" name="J. Hered.">
        <title>Genome Assembly of Salicaceae Populus deltoides (Eastern Cottonwood) I-69 Based on Nanopore Sequencing and Hi-C Technologies.</title>
        <authorList>
            <person name="Bai S."/>
            <person name="Wu H."/>
            <person name="Zhang J."/>
            <person name="Pan Z."/>
            <person name="Zhao W."/>
            <person name="Li Z."/>
            <person name="Tong C."/>
        </authorList>
    </citation>
    <scope>NUCLEOTIDE SEQUENCE</scope>
    <source>
        <tissue evidence="5">Leaf</tissue>
    </source>
</reference>
<feature type="repeat" description="PPR" evidence="2">
    <location>
        <begin position="357"/>
        <end position="392"/>
    </location>
</feature>
<feature type="repeat" description="PPR" evidence="2">
    <location>
        <begin position="319"/>
        <end position="353"/>
    </location>
</feature>
<dbReference type="Gene3D" id="1.25.40.10">
    <property type="entry name" value="Tetratricopeptide repeat domain"/>
    <property type="match status" value="3"/>
</dbReference>
<dbReference type="EMBL" id="JACEGQ020000008">
    <property type="protein sequence ID" value="KAH8501864.1"/>
    <property type="molecule type" value="Genomic_DNA"/>
</dbReference>
<dbReference type="GO" id="GO:0005524">
    <property type="term" value="F:ATP binding"/>
    <property type="evidence" value="ECO:0007669"/>
    <property type="project" value="InterPro"/>
</dbReference>
<dbReference type="GO" id="GO:0009451">
    <property type="term" value="P:RNA modification"/>
    <property type="evidence" value="ECO:0007669"/>
    <property type="project" value="InterPro"/>
</dbReference>
<feature type="compositionally biased region" description="Low complexity" evidence="3">
    <location>
        <begin position="12"/>
        <end position="24"/>
    </location>
</feature>
<dbReference type="Pfam" id="PF00069">
    <property type="entry name" value="Pkinase"/>
    <property type="match status" value="1"/>
</dbReference>
<evidence type="ECO:0000259" key="4">
    <source>
        <dbReference type="Pfam" id="PF00069"/>
    </source>
</evidence>
<proteinExistence type="predicted"/>
<dbReference type="Gene3D" id="1.10.510.10">
    <property type="entry name" value="Transferase(Phosphotransferase) domain 1"/>
    <property type="match status" value="1"/>
</dbReference>
<comment type="caution">
    <text evidence="5">The sequence shown here is derived from an EMBL/GenBank/DDBJ whole genome shotgun (WGS) entry which is preliminary data.</text>
</comment>
<evidence type="ECO:0000313" key="5">
    <source>
        <dbReference type="EMBL" id="KAH8501864.1"/>
    </source>
</evidence>
<protein>
    <recommendedName>
        <fullName evidence="4">Protein kinase domain-containing protein</fullName>
    </recommendedName>
</protein>
<organism evidence="5 6">
    <name type="scientific">Populus deltoides</name>
    <name type="common">Eastern poplar</name>
    <name type="synonym">Eastern cottonwood</name>
    <dbReference type="NCBI Taxonomy" id="3696"/>
    <lineage>
        <taxon>Eukaryota</taxon>
        <taxon>Viridiplantae</taxon>
        <taxon>Streptophyta</taxon>
        <taxon>Embryophyta</taxon>
        <taxon>Tracheophyta</taxon>
        <taxon>Spermatophyta</taxon>
        <taxon>Magnoliopsida</taxon>
        <taxon>eudicotyledons</taxon>
        <taxon>Gunneridae</taxon>
        <taxon>Pentapetalae</taxon>
        <taxon>rosids</taxon>
        <taxon>fabids</taxon>
        <taxon>Malpighiales</taxon>
        <taxon>Salicaceae</taxon>
        <taxon>Saliceae</taxon>
        <taxon>Populus</taxon>
    </lineage>
</organism>
<dbReference type="InterPro" id="IPR011009">
    <property type="entry name" value="Kinase-like_dom_sf"/>
</dbReference>
<feature type="region of interest" description="Disordered" evidence="3">
    <location>
        <begin position="1"/>
        <end position="24"/>
    </location>
</feature>
<dbReference type="NCBIfam" id="TIGR00756">
    <property type="entry name" value="PPR"/>
    <property type="match status" value="4"/>
</dbReference>
<feature type="repeat" description="PPR" evidence="2">
    <location>
        <begin position="249"/>
        <end position="283"/>
    </location>
</feature>
<dbReference type="GO" id="GO:0003723">
    <property type="term" value="F:RNA binding"/>
    <property type="evidence" value="ECO:0007669"/>
    <property type="project" value="InterPro"/>
</dbReference>
<keyword evidence="1" id="KW-0677">Repeat</keyword>
<dbReference type="SUPFAM" id="SSF56112">
    <property type="entry name" value="Protein kinase-like (PK-like)"/>
    <property type="match status" value="1"/>
</dbReference>
<dbReference type="InterPro" id="IPR002885">
    <property type="entry name" value="PPR_rpt"/>
</dbReference>
<evidence type="ECO:0000256" key="1">
    <source>
        <dbReference type="ARBA" id="ARBA00022737"/>
    </source>
</evidence>
<dbReference type="InterPro" id="IPR011990">
    <property type="entry name" value="TPR-like_helical_dom_sf"/>
</dbReference>
<feature type="repeat" description="PPR" evidence="2">
    <location>
        <begin position="111"/>
        <end position="145"/>
    </location>
</feature>
<dbReference type="InterPro" id="IPR046960">
    <property type="entry name" value="PPR_At4g14850-like_plant"/>
</dbReference>
<evidence type="ECO:0000256" key="2">
    <source>
        <dbReference type="PROSITE-ProRule" id="PRU00708"/>
    </source>
</evidence>
<dbReference type="InterPro" id="IPR046848">
    <property type="entry name" value="E_motif"/>
</dbReference>
<dbReference type="InterPro" id="IPR000719">
    <property type="entry name" value="Prot_kinase_dom"/>
</dbReference>
<dbReference type="Pfam" id="PF13041">
    <property type="entry name" value="PPR_2"/>
    <property type="match status" value="2"/>
</dbReference>
<evidence type="ECO:0000256" key="3">
    <source>
        <dbReference type="SAM" id="MobiDB-lite"/>
    </source>
</evidence>
<dbReference type="Proteomes" id="UP000807159">
    <property type="component" value="Chromosome 8"/>
</dbReference>
<keyword evidence="6" id="KW-1185">Reference proteome</keyword>
<dbReference type="PANTHER" id="PTHR47926">
    <property type="entry name" value="PENTATRICOPEPTIDE REPEAT-CONTAINING PROTEIN"/>
    <property type="match status" value="1"/>
</dbReference>